<evidence type="ECO:0000313" key="5">
    <source>
        <dbReference type="Proteomes" id="UP001165366"/>
    </source>
</evidence>
<dbReference type="InterPro" id="IPR020084">
    <property type="entry name" value="NUDIX_hydrolase_CS"/>
</dbReference>
<dbReference type="SUPFAM" id="SSF55811">
    <property type="entry name" value="Nudix"/>
    <property type="match status" value="1"/>
</dbReference>
<dbReference type="Gene3D" id="3.90.79.10">
    <property type="entry name" value="Nucleoside Triphosphate Pyrophosphohydrolase"/>
    <property type="match status" value="1"/>
</dbReference>
<proteinExistence type="inferred from homology"/>
<dbReference type="EMBL" id="JAKLWS010000015">
    <property type="protein sequence ID" value="MCG2589375.1"/>
    <property type="molecule type" value="Genomic_DNA"/>
</dbReference>
<evidence type="ECO:0000256" key="2">
    <source>
        <dbReference type="RuleBase" id="RU003476"/>
    </source>
</evidence>
<dbReference type="Proteomes" id="UP001165366">
    <property type="component" value="Unassembled WGS sequence"/>
</dbReference>
<evidence type="ECO:0000256" key="1">
    <source>
        <dbReference type="ARBA" id="ARBA00022801"/>
    </source>
</evidence>
<evidence type="ECO:0000259" key="3">
    <source>
        <dbReference type="PROSITE" id="PS51462"/>
    </source>
</evidence>
<keyword evidence="5" id="KW-1185">Reference proteome</keyword>
<dbReference type="PANTHER" id="PTHR21340:SF0">
    <property type="entry name" value="BIS(5'-NUCLEOSYL)-TETRAPHOSPHATASE [ASYMMETRICAL]"/>
    <property type="match status" value="1"/>
</dbReference>
<dbReference type="PROSITE" id="PS00893">
    <property type="entry name" value="NUDIX_BOX"/>
    <property type="match status" value="1"/>
</dbReference>
<dbReference type="PROSITE" id="PS51462">
    <property type="entry name" value="NUDIX"/>
    <property type="match status" value="1"/>
</dbReference>
<reference evidence="4" key="2">
    <citation type="submission" date="2024-05" db="EMBL/GenBank/DDBJ databases">
        <title>Rhodohalobacter halophilus gen. nov., sp. nov., a moderately halophilic member of the family Balneolaceae.</title>
        <authorList>
            <person name="Xia J."/>
        </authorList>
    </citation>
    <scope>NUCLEOTIDE SEQUENCE</scope>
    <source>
        <strain evidence="4">WB101</strain>
    </source>
</reference>
<reference evidence="4" key="1">
    <citation type="submission" date="2022-01" db="EMBL/GenBank/DDBJ databases">
        <authorList>
            <person name="Wang Y."/>
        </authorList>
    </citation>
    <scope>NUCLEOTIDE SEQUENCE</scope>
    <source>
        <strain evidence="4">WB101</strain>
    </source>
</reference>
<dbReference type="InterPro" id="IPR015797">
    <property type="entry name" value="NUDIX_hydrolase-like_dom_sf"/>
</dbReference>
<dbReference type="CDD" id="cd03673">
    <property type="entry name" value="NUDIX_Ap6A_hydrolase"/>
    <property type="match status" value="1"/>
</dbReference>
<comment type="similarity">
    <text evidence="2">Belongs to the Nudix hydrolase family.</text>
</comment>
<dbReference type="PRINTS" id="PR00502">
    <property type="entry name" value="NUDIXFAMILY"/>
</dbReference>
<feature type="domain" description="Nudix hydrolase" evidence="3">
    <location>
        <begin position="7"/>
        <end position="136"/>
    </location>
</feature>
<gene>
    <name evidence="4" type="ORF">L6773_12420</name>
</gene>
<sequence length="139" mass="15741">MTSNNITPVIAAGGVLYDVGSSPKKVLLIKRNGFWDIPKGKLEDGETIEECAVREVEEEVGAEDLSIEKFLCDTYHTYKADGKKYGKTTHWYLMKFEDSDYKFSPEVKEGITEVKWEELGKAKKIVEFQNLVDVLNEVG</sequence>
<evidence type="ECO:0000313" key="4">
    <source>
        <dbReference type="EMBL" id="MCG2589375.1"/>
    </source>
</evidence>
<dbReference type="RefSeq" id="WP_237854737.1">
    <property type="nucleotide sequence ID" value="NZ_JAKLWS010000015.1"/>
</dbReference>
<protein>
    <submittedName>
        <fullName evidence="4">NUDIX hydrolase</fullName>
    </submittedName>
</protein>
<comment type="caution">
    <text evidence="4">The sequence shown here is derived from an EMBL/GenBank/DDBJ whole genome shotgun (WGS) entry which is preliminary data.</text>
</comment>
<dbReference type="GO" id="GO:0016787">
    <property type="term" value="F:hydrolase activity"/>
    <property type="evidence" value="ECO:0007669"/>
    <property type="project" value="UniProtKB-KW"/>
</dbReference>
<dbReference type="InterPro" id="IPR020476">
    <property type="entry name" value="Nudix_hydrolase"/>
</dbReference>
<keyword evidence="1 2" id="KW-0378">Hydrolase</keyword>
<dbReference type="InterPro" id="IPR000086">
    <property type="entry name" value="NUDIX_hydrolase_dom"/>
</dbReference>
<dbReference type="PANTHER" id="PTHR21340">
    <property type="entry name" value="DIADENOSINE 5,5-P1,P4-TETRAPHOSPHATE PYROPHOSPHOHYDROLASE MUTT"/>
    <property type="match status" value="1"/>
</dbReference>
<name>A0ABS9KEU6_9BACT</name>
<accession>A0ABS9KEU6</accession>
<dbReference type="InterPro" id="IPR051325">
    <property type="entry name" value="Nudix_hydrolase_domain"/>
</dbReference>
<dbReference type="Pfam" id="PF00293">
    <property type="entry name" value="NUDIX"/>
    <property type="match status" value="1"/>
</dbReference>
<organism evidence="4 5">
    <name type="scientific">Rhodohalobacter sulfatireducens</name>
    <dbReference type="NCBI Taxonomy" id="2911366"/>
    <lineage>
        <taxon>Bacteria</taxon>
        <taxon>Pseudomonadati</taxon>
        <taxon>Balneolota</taxon>
        <taxon>Balneolia</taxon>
        <taxon>Balneolales</taxon>
        <taxon>Balneolaceae</taxon>
        <taxon>Rhodohalobacter</taxon>
    </lineage>
</organism>